<feature type="compositionally biased region" description="Basic and acidic residues" evidence="6">
    <location>
        <begin position="1350"/>
        <end position="1362"/>
    </location>
</feature>
<feature type="domain" description="DNA2/NAM7 helicase-like C-terminal" evidence="8">
    <location>
        <begin position="961"/>
        <end position="1085"/>
    </location>
</feature>
<feature type="compositionally biased region" description="Basic and acidic residues" evidence="6">
    <location>
        <begin position="1399"/>
        <end position="1414"/>
    </location>
</feature>
<dbReference type="InterPro" id="IPR050534">
    <property type="entry name" value="Coronavir_polyprotein_1ab"/>
</dbReference>
<keyword evidence="4" id="KW-0347">Helicase</keyword>
<keyword evidence="5" id="KW-0067">ATP-binding</keyword>
<dbReference type="Pfam" id="PF13086">
    <property type="entry name" value="AAA_11"/>
    <property type="match status" value="2"/>
</dbReference>
<dbReference type="RefSeq" id="WP_277191296.1">
    <property type="nucleotide sequence ID" value="NZ_JAROAV010000015.1"/>
</dbReference>
<sequence length="1414" mass="154531">MSAEHVEGATADARRARVAAAVRTWSKHLVDLGGRNTLLWHRDLPGGTLDITTAHPAGVAKLLAGHSVRLSELVREPNAYRDAARRAWAIRAKTVELTQERGISAGFLAVGMATWDVPTAYRRVPRAPVFLRRVTLRPVVADSDDLVVALGDQIEVNAVLLSYLESERSLAIDDRKLGNLAYGASGWDPHPAFDALTRVCEEEGIAGFRITPSLVLGTFSYAKMPMVTDLTAQGAGLADHDVIAALAGDLDAIDTVRATPPPRIGESLLDDERLVLDADSSQHAVIDAVCAGSHLVMKGPPGTGKSQTISNLIATLAARGQRVLFVAEKRAAIDAVVGRLERRGLDELVLDAHDGRPHRASLARSLVETLDRVAADDGSPGPAVDPRLVDRRDRLIDHRRCMHDERQPWGVTVDQAQTEILRLASLPHPPRSHVRLIGHELDAVTARRRDELLGELDEVVALGAWTQGEPDPWFGARVVGEDQTERTKALVVHLATEGIARHRERLDRLADQVGLTPPRTVIEADDQLELMSRVFATLETFRPQLFEAPVDDLVAATGSRAYRKENGVTLGHLDRRRLRGQARSLLRPGTPPSDLHGVLVRAAEQRRQWRAFSGPGSRPAAPIQVPEVQRAHERFREQLTWLETRLEGTAEGNDLTGADLDDLHDRLLRLADALDRLAVVPQVVSRLDRLRANGLGGVVDDFARRGLAPERVPEEFAFIWWSSVLAAIGERDNTYGAHDGPQLRRIEAEYADLDRAHIDSGVARVQRAVDAQVRRVVADLPDQADTVRVEADRTRGHLSLRELLTEAPELMTSVRPCWAMSPLVVASVVPPGMWFDVVIFDEASQVPPAQAISAISRANQVVVAGDPRQLPPTSFFITDAPDEDTTPEDLQVEGVQSVLDVLSTMLPTQELTWHYRSHDERLIAFSNAQIYRGGLVTFPGTETEGAVRLDVVSGRGDGETSVAEVDRVVEVVLDHARRRPGESLGVITLGLTHAQRVEDALRRALAGAPEVRGFFTDRSDEPFFIKPLDRVQGDERDVVVLSIGYGRRSDGQVPHRFGPLNREGGERRLNVAITRARRRMTVVSSFSGEELQVPRLRARGAQMLRDFLLYAASGGSARRAQVADDEAAADATQPAGEVEATDGGATHHDHGARKPTIVGGRRRLTASTGSVLERPLVPGPPQRPITPVVLDLARRLRDKGLVVHTGYGISAHPLDLAIEDPMRSGEMLVVVETDGPVYADTAGVRERDRLRIEQLRRLGWAHERVWSVDVFRDPARDVARILDTVRMASQQHSERRRRVAYDAARKAEDAVAEVLRKRQAAEEAAAAATAVQGQSVAARAAEEHAAEAKAEAAEEHSVDEVHAAASARGDLDGGPVQDTLPIDQEPVGEGVQEALPMESRPDEDPDLDQKVRGA</sequence>
<accession>A0ABT6C5N3</accession>
<dbReference type="PANTHER" id="PTHR43788:SF8">
    <property type="entry name" value="DNA-BINDING PROTEIN SMUBP-2"/>
    <property type="match status" value="1"/>
</dbReference>
<feature type="domain" description="Restriction endonuclease type II-like" evidence="9">
    <location>
        <begin position="1192"/>
        <end position="1284"/>
    </location>
</feature>
<dbReference type="Pfam" id="PF13087">
    <property type="entry name" value="AAA_12"/>
    <property type="match status" value="1"/>
</dbReference>
<evidence type="ECO:0000256" key="6">
    <source>
        <dbReference type="SAM" id="MobiDB-lite"/>
    </source>
</evidence>
<dbReference type="CDD" id="cd18808">
    <property type="entry name" value="SF1_C_Upf1"/>
    <property type="match status" value="1"/>
</dbReference>
<dbReference type="InterPro" id="IPR027417">
    <property type="entry name" value="P-loop_NTPase"/>
</dbReference>
<keyword evidence="11" id="KW-1185">Reference proteome</keyword>
<comment type="similarity">
    <text evidence="1">Belongs to the DNA2/NAM7 helicase family.</text>
</comment>
<evidence type="ECO:0000259" key="8">
    <source>
        <dbReference type="Pfam" id="PF13087"/>
    </source>
</evidence>
<evidence type="ECO:0000256" key="4">
    <source>
        <dbReference type="ARBA" id="ARBA00022806"/>
    </source>
</evidence>
<evidence type="ECO:0000259" key="7">
    <source>
        <dbReference type="Pfam" id="PF13086"/>
    </source>
</evidence>
<dbReference type="EMBL" id="JAROAV010000015">
    <property type="protein sequence ID" value="MDF8263607.1"/>
    <property type="molecule type" value="Genomic_DNA"/>
</dbReference>
<evidence type="ECO:0000313" key="11">
    <source>
        <dbReference type="Proteomes" id="UP001528912"/>
    </source>
</evidence>
<dbReference type="Gene3D" id="3.40.50.300">
    <property type="entry name" value="P-loop containing nucleotide triphosphate hydrolases"/>
    <property type="match status" value="3"/>
</dbReference>
<evidence type="ECO:0000259" key="9">
    <source>
        <dbReference type="Pfam" id="PF18741"/>
    </source>
</evidence>
<dbReference type="Pfam" id="PF13195">
    <property type="entry name" value="DUF4011"/>
    <property type="match status" value="1"/>
</dbReference>
<proteinExistence type="inferred from homology"/>
<dbReference type="Pfam" id="PF18741">
    <property type="entry name" value="MTES_1575"/>
    <property type="match status" value="1"/>
</dbReference>
<dbReference type="InterPro" id="IPR047187">
    <property type="entry name" value="SF1_C_Upf1"/>
</dbReference>
<dbReference type="InterPro" id="IPR041679">
    <property type="entry name" value="DNA2/NAM7-like_C"/>
</dbReference>
<dbReference type="InterPro" id="IPR011335">
    <property type="entry name" value="Restrct_endonuc-II-like"/>
</dbReference>
<dbReference type="InterPro" id="IPR049468">
    <property type="entry name" value="Restrct_endonuc-II-like_dom"/>
</dbReference>
<protein>
    <submittedName>
        <fullName evidence="10">AAA domain-containing protein</fullName>
    </submittedName>
</protein>
<gene>
    <name evidence="10" type="ORF">P4R38_05025</name>
</gene>
<comment type="caution">
    <text evidence="10">The sequence shown here is derived from an EMBL/GenBank/DDBJ whole genome shotgun (WGS) entry which is preliminary data.</text>
</comment>
<organism evidence="10 11">
    <name type="scientific">Luteipulveratus flavus</name>
    <dbReference type="NCBI Taxonomy" id="3031728"/>
    <lineage>
        <taxon>Bacteria</taxon>
        <taxon>Bacillati</taxon>
        <taxon>Actinomycetota</taxon>
        <taxon>Actinomycetes</taxon>
        <taxon>Micrococcales</taxon>
        <taxon>Dermacoccaceae</taxon>
        <taxon>Luteipulveratus</taxon>
    </lineage>
</organism>
<feature type="domain" description="DNA2/NAM7 helicase helicase" evidence="7">
    <location>
        <begin position="279"/>
        <end position="351"/>
    </location>
</feature>
<evidence type="ECO:0000256" key="2">
    <source>
        <dbReference type="ARBA" id="ARBA00022741"/>
    </source>
</evidence>
<reference evidence="10 11" key="1">
    <citation type="submission" date="2023-03" db="EMBL/GenBank/DDBJ databases">
        <title>YIM 133296 draft genome.</title>
        <authorList>
            <person name="Xiong L."/>
        </authorList>
    </citation>
    <scope>NUCLEOTIDE SEQUENCE [LARGE SCALE GENOMIC DNA]</scope>
    <source>
        <strain evidence="10 11">YIM 133296</strain>
    </source>
</reference>
<name>A0ABT6C5N3_9MICO</name>
<dbReference type="InterPro" id="IPR025103">
    <property type="entry name" value="DUF4011"/>
</dbReference>
<keyword evidence="2" id="KW-0547">Nucleotide-binding</keyword>
<feature type="region of interest" description="Disordered" evidence="6">
    <location>
        <begin position="1350"/>
        <end position="1414"/>
    </location>
</feature>
<keyword evidence="3" id="KW-0378">Hydrolase</keyword>
<dbReference type="InterPro" id="IPR041677">
    <property type="entry name" value="DNA2/NAM7_AAA_11"/>
</dbReference>
<evidence type="ECO:0000256" key="5">
    <source>
        <dbReference type="ARBA" id="ARBA00022840"/>
    </source>
</evidence>
<dbReference type="PANTHER" id="PTHR43788">
    <property type="entry name" value="DNA2/NAM7 HELICASE FAMILY MEMBER"/>
    <property type="match status" value="1"/>
</dbReference>
<dbReference type="SUPFAM" id="SSF52540">
    <property type="entry name" value="P-loop containing nucleoside triphosphate hydrolases"/>
    <property type="match status" value="1"/>
</dbReference>
<dbReference type="Proteomes" id="UP001528912">
    <property type="component" value="Unassembled WGS sequence"/>
</dbReference>
<dbReference type="SUPFAM" id="SSF52980">
    <property type="entry name" value="Restriction endonuclease-like"/>
    <property type="match status" value="1"/>
</dbReference>
<evidence type="ECO:0000313" key="10">
    <source>
        <dbReference type="EMBL" id="MDF8263607.1"/>
    </source>
</evidence>
<feature type="region of interest" description="Disordered" evidence="6">
    <location>
        <begin position="1122"/>
        <end position="1155"/>
    </location>
</feature>
<evidence type="ECO:0000256" key="3">
    <source>
        <dbReference type="ARBA" id="ARBA00022801"/>
    </source>
</evidence>
<feature type="domain" description="DNA2/NAM7 helicase helicase" evidence="7">
    <location>
        <begin position="835"/>
        <end position="874"/>
    </location>
</feature>
<evidence type="ECO:0000256" key="1">
    <source>
        <dbReference type="ARBA" id="ARBA00007913"/>
    </source>
</evidence>